<evidence type="ECO:0000313" key="11">
    <source>
        <dbReference type="EMBL" id="KAJ8405205.1"/>
    </source>
</evidence>
<evidence type="ECO:0000313" key="12">
    <source>
        <dbReference type="Proteomes" id="UP001221898"/>
    </source>
</evidence>
<dbReference type="PANTHER" id="PTHR23061">
    <property type="entry name" value="DNA POLYMERASE 2 ALPHA 70 KDA SUBUNIT"/>
    <property type="match status" value="1"/>
</dbReference>
<feature type="domain" description="DNA polymerase alpha subunit B OB" evidence="10">
    <location>
        <begin position="205"/>
        <end position="309"/>
    </location>
</feature>
<dbReference type="InterPro" id="IPR013627">
    <property type="entry name" value="Pol_alpha_B_N"/>
</dbReference>
<keyword evidence="5 6" id="KW-0539">Nucleus</keyword>
<dbReference type="Gene3D" id="1.10.8.530">
    <property type="entry name" value="DNA polymerase alpha-primase, subunit B, N-terminal domain"/>
    <property type="match status" value="1"/>
</dbReference>
<sequence>MASVDVDSIKSELDMFDIACDDEMVLEKMMEQCMCHRLQGDGIVLEWVAFSTTKGGLKLNLDTLEKFEHEVLNKKIKDVNSLHDLIKAEEEEEDLLDSYSTPAKGSQKRALTTPDHPRSKRGSSVMPSPRQLLSPTSFSPSVTPSQKYSSRGARGEVVSTFGKVQGTQWTRQRARGHVRVELLGGTEESLVSSYKFMFQRLRDVRNVLTEKIDELGEELRSHFNIEEFSPVSQPAQDSVTVLGQVCCDSNGKLNAHSALLEAGQEYGGRQVPLDLSELREFSLFPGQVVAMEGMNTTGRKFVASKLYEGVPLPFYCANEPTEDMGEDVEPSMVMVACGPYTPSDSLSYDPLLDLINVVARDRPDVCILLGPFVDAKHEQIEKCQLTETFEAVFSRCVDSIVEGTRGVGCRLVFVPSLRDVHHHFIYPQPPFTLPDLSREDTERVSLVSDPCTLLIGGVTFGLTSMDIVFHMGAEEISSVSGSDRFTRILKHMLTQRSYYPLYPPAEEVNLDYERFQTHGQMPLSPDVLIVPSELRYFIKDVVGCVCINPGRLTKGQVGGTYGRLLVQQRPSLAEGKRQNPCVACQVVKI</sequence>
<evidence type="ECO:0000256" key="3">
    <source>
        <dbReference type="ARBA" id="ARBA00018596"/>
    </source>
</evidence>
<feature type="domain" description="DNA polymerase alpha/delta/epsilon subunit B" evidence="8">
    <location>
        <begin position="333"/>
        <end position="539"/>
    </location>
</feature>
<feature type="domain" description="DNA polymerase alpha subunit B N-terminal" evidence="9">
    <location>
        <begin position="8"/>
        <end position="74"/>
    </location>
</feature>
<evidence type="ECO:0000256" key="7">
    <source>
        <dbReference type="SAM" id="MobiDB-lite"/>
    </source>
</evidence>
<dbReference type="Pfam" id="PF08418">
    <property type="entry name" value="Pol_alpha_B_N"/>
    <property type="match status" value="1"/>
</dbReference>
<dbReference type="InterPro" id="IPR043034">
    <property type="entry name" value="DNA_pol_alpha_B_N_sf"/>
</dbReference>
<evidence type="ECO:0000259" key="10">
    <source>
        <dbReference type="Pfam" id="PF22062"/>
    </source>
</evidence>
<comment type="subcellular location">
    <subcellularLocation>
        <location evidence="1 6">Nucleus</location>
    </subcellularLocation>
</comment>
<comment type="caution">
    <text evidence="11">The sequence shown here is derived from an EMBL/GenBank/DDBJ whole genome shotgun (WGS) entry which is preliminary data.</text>
</comment>
<evidence type="ECO:0000256" key="2">
    <source>
        <dbReference type="ARBA" id="ARBA00007299"/>
    </source>
</evidence>
<dbReference type="Gene3D" id="3.60.21.60">
    <property type="match status" value="1"/>
</dbReference>
<evidence type="ECO:0000256" key="6">
    <source>
        <dbReference type="PIRNR" id="PIRNR018300"/>
    </source>
</evidence>
<dbReference type="InterPro" id="IPR054300">
    <property type="entry name" value="OB_DPOA2"/>
</dbReference>
<evidence type="ECO:0000256" key="5">
    <source>
        <dbReference type="ARBA" id="ARBA00023242"/>
    </source>
</evidence>
<dbReference type="GO" id="GO:0005658">
    <property type="term" value="C:alpha DNA polymerase:primase complex"/>
    <property type="evidence" value="ECO:0007669"/>
    <property type="project" value="TreeGrafter"/>
</dbReference>
<dbReference type="Pfam" id="PF04042">
    <property type="entry name" value="DNA_pol_E_B"/>
    <property type="match status" value="1"/>
</dbReference>
<dbReference type="FunFam" id="3.60.21.60:FF:000002">
    <property type="entry name" value="DNA polymerase alpha subunit B"/>
    <property type="match status" value="1"/>
</dbReference>
<proteinExistence type="inferred from homology"/>
<dbReference type="FunFam" id="3.60.21.60:FF:000003">
    <property type="entry name" value="DNA polymerase alpha subunit B"/>
    <property type="match status" value="1"/>
</dbReference>
<dbReference type="PANTHER" id="PTHR23061:SF12">
    <property type="entry name" value="DNA POLYMERASE ALPHA SUBUNIT B"/>
    <property type="match status" value="1"/>
</dbReference>
<keyword evidence="12" id="KW-1185">Reference proteome</keyword>
<evidence type="ECO:0000256" key="4">
    <source>
        <dbReference type="ARBA" id="ARBA00022705"/>
    </source>
</evidence>
<gene>
    <name evidence="11" type="ORF">AAFF_G00321960</name>
</gene>
<dbReference type="GO" id="GO:0006270">
    <property type="term" value="P:DNA replication initiation"/>
    <property type="evidence" value="ECO:0007669"/>
    <property type="project" value="TreeGrafter"/>
</dbReference>
<organism evidence="11 12">
    <name type="scientific">Aldrovandia affinis</name>
    <dbReference type="NCBI Taxonomy" id="143900"/>
    <lineage>
        <taxon>Eukaryota</taxon>
        <taxon>Metazoa</taxon>
        <taxon>Chordata</taxon>
        <taxon>Craniata</taxon>
        <taxon>Vertebrata</taxon>
        <taxon>Euteleostomi</taxon>
        <taxon>Actinopterygii</taxon>
        <taxon>Neopterygii</taxon>
        <taxon>Teleostei</taxon>
        <taxon>Notacanthiformes</taxon>
        <taxon>Halosauridae</taxon>
        <taxon>Aldrovandia</taxon>
    </lineage>
</organism>
<comment type="function">
    <text evidence="6">Accessory subunit of the DNA polymerase alpha complex (also known as the alpha DNA polymerase-primase complex) which plays an essential role in the initiation of DNA synthesis.</text>
</comment>
<evidence type="ECO:0000256" key="1">
    <source>
        <dbReference type="ARBA" id="ARBA00004123"/>
    </source>
</evidence>
<feature type="region of interest" description="Disordered" evidence="7">
    <location>
        <begin position="93"/>
        <end position="154"/>
    </location>
</feature>
<name>A0AAD7SMK3_9TELE</name>
<reference evidence="11" key="1">
    <citation type="journal article" date="2023" name="Science">
        <title>Genome structures resolve the early diversification of teleost fishes.</title>
        <authorList>
            <person name="Parey E."/>
            <person name="Louis A."/>
            <person name="Montfort J."/>
            <person name="Bouchez O."/>
            <person name="Roques C."/>
            <person name="Iampietro C."/>
            <person name="Lluch J."/>
            <person name="Castinel A."/>
            <person name="Donnadieu C."/>
            <person name="Desvignes T."/>
            <person name="Floi Bucao C."/>
            <person name="Jouanno E."/>
            <person name="Wen M."/>
            <person name="Mejri S."/>
            <person name="Dirks R."/>
            <person name="Jansen H."/>
            <person name="Henkel C."/>
            <person name="Chen W.J."/>
            <person name="Zahm M."/>
            <person name="Cabau C."/>
            <person name="Klopp C."/>
            <person name="Thompson A.W."/>
            <person name="Robinson-Rechavi M."/>
            <person name="Braasch I."/>
            <person name="Lecointre G."/>
            <person name="Bobe J."/>
            <person name="Postlethwait J.H."/>
            <person name="Berthelot C."/>
            <person name="Roest Crollius H."/>
            <person name="Guiguen Y."/>
        </authorList>
    </citation>
    <scope>NUCLEOTIDE SEQUENCE</scope>
    <source>
        <strain evidence="11">NC1722</strain>
    </source>
</reference>
<dbReference type="InterPro" id="IPR007185">
    <property type="entry name" value="DNA_pol_a/d/e_bsu"/>
</dbReference>
<dbReference type="Proteomes" id="UP001221898">
    <property type="component" value="Unassembled WGS sequence"/>
</dbReference>
<dbReference type="GO" id="GO:0003677">
    <property type="term" value="F:DNA binding"/>
    <property type="evidence" value="ECO:0007669"/>
    <property type="project" value="InterPro"/>
</dbReference>
<dbReference type="InterPro" id="IPR016722">
    <property type="entry name" value="DNA_pol_alpha_bsu"/>
</dbReference>
<dbReference type="EMBL" id="JAINUG010000049">
    <property type="protein sequence ID" value="KAJ8405205.1"/>
    <property type="molecule type" value="Genomic_DNA"/>
</dbReference>
<comment type="similarity">
    <text evidence="2 6">Belongs to the DNA polymerase alpha subunit B family.</text>
</comment>
<dbReference type="Pfam" id="PF22062">
    <property type="entry name" value="OB_DPOA2"/>
    <property type="match status" value="1"/>
</dbReference>
<dbReference type="PIRSF" id="PIRSF018300">
    <property type="entry name" value="DNA_pol_alph_2"/>
    <property type="match status" value="1"/>
</dbReference>
<keyword evidence="4 6" id="KW-0235">DNA replication</keyword>
<dbReference type="AlphaFoldDB" id="A0AAD7SMK3"/>
<accession>A0AAD7SMK3</accession>
<evidence type="ECO:0000259" key="8">
    <source>
        <dbReference type="Pfam" id="PF04042"/>
    </source>
</evidence>
<evidence type="ECO:0000259" key="9">
    <source>
        <dbReference type="Pfam" id="PF08418"/>
    </source>
</evidence>
<feature type="compositionally biased region" description="Low complexity" evidence="7">
    <location>
        <begin position="134"/>
        <end position="145"/>
    </location>
</feature>
<protein>
    <recommendedName>
        <fullName evidence="3 6">DNA polymerase alpha subunit B</fullName>
    </recommendedName>
</protein>